<proteinExistence type="predicted"/>
<evidence type="ECO:0000313" key="2">
    <source>
        <dbReference type="Proteomes" id="UP000001192"/>
    </source>
</evidence>
<dbReference type="HOGENOM" id="CLU_841110_0_0_4"/>
<gene>
    <name evidence="1" type="ordered locus">Bphy_0238</name>
</gene>
<evidence type="ECO:0000313" key="1">
    <source>
        <dbReference type="EMBL" id="ACC69431.1"/>
    </source>
</evidence>
<keyword evidence="2" id="KW-1185">Reference proteome</keyword>
<reference evidence="2" key="1">
    <citation type="journal article" date="2014" name="Stand. Genomic Sci.">
        <title>Complete genome sequence of Burkholderia phymatum STM815(T), a broad host range and efficient nitrogen-fixing symbiont of Mimosa species.</title>
        <authorList>
            <person name="Moulin L."/>
            <person name="Klonowska A."/>
            <person name="Caroline B."/>
            <person name="Booth K."/>
            <person name="Vriezen J.A."/>
            <person name="Melkonian R."/>
            <person name="James E.K."/>
            <person name="Young J.P."/>
            <person name="Bena G."/>
            <person name="Hauser L."/>
            <person name="Land M."/>
            <person name="Kyrpides N."/>
            <person name="Bruce D."/>
            <person name="Chain P."/>
            <person name="Copeland A."/>
            <person name="Pitluck S."/>
            <person name="Woyke T."/>
            <person name="Lizotte-Waniewski M."/>
            <person name="Bristow J."/>
            <person name="Riley M."/>
        </authorList>
    </citation>
    <scope>NUCLEOTIDE SEQUENCE [LARGE SCALE GENOMIC DNA]</scope>
    <source>
        <strain evidence="2">DSM 17167 / CIP 108236 / LMG 21445 / STM815</strain>
    </source>
</reference>
<dbReference type="AlphaFoldDB" id="B2JC67"/>
<dbReference type="Proteomes" id="UP000001192">
    <property type="component" value="Chromosome 1"/>
</dbReference>
<dbReference type="STRING" id="391038.Bphy_0238"/>
<organism evidence="1 2">
    <name type="scientific">Paraburkholderia phymatum (strain DSM 17167 / CIP 108236 / LMG 21445 / STM815)</name>
    <name type="common">Burkholderia phymatum</name>
    <dbReference type="NCBI Taxonomy" id="391038"/>
    <lineage>
        <taxon>Bacteria</taxon>
        <taxon>Pseudomonadati</taxon>
        <taxon>Pseudomonadota</taxon>
        <taxon>Betaproteobacteria</taxon>
        <taxon>Burkholderiales</taxon>
        <taxon>Burkholderiaceae</taxon>
        <taxon>Paraburkholderia</taxon>
    </lineage>
</organism>
<dbReference type="KEGG" id="bph:Bphy_0238"/>
<accession>B2JC67</accession>
<dbReference type="RefSeq" id="WP_012399660.1">
    <property type="nucleotide sequence ID" value="NC_010622.1"/>
</dbReference>
<name>B2JC67_PARP8</name>
<dbReference type="OrthoDB" id="240879at2"/>
<sequence>MLENLDQNTLRQRLGFRADREDVPAVDSVAEAARTCIQSWRSPARARVTTYLHRQFIAAGFDEGLVRNRVTDVIDALIDIGEFTRIRLDGKDSLALSRPSIVSINDGSFIVLGKVAAPLPNDFHGPRYTRLTSSVPVALESVPFSDWIGPAGFHLHLARRVGGQADSTLREFWRCLTDAVTHEGNPLDPVTMRAVVGSPDATVWFGRCDTPEVSGRWASTVPNGTWCGVRPGRAPNEWHPILATVEGSAAQALDLYNWDEWAWALLARGVVTETPENSNWRNGVLTFQHPIPTQFVRAMRLLGGPGPRAWTWQVSEAANQCFDNWRRSQS</sequence>
<protein>
    <submittedName>
        <fullName evidence="1">Uncharacterized protein</fullName>
    </submittedName>
</protein>
<dbReference type="EMBL" id="CP001043">
    <property type="protein sequence ID" value="ACC69431.1"/>
    <property type="molecule type" value="Genomic_DNA"/>
</dbReference>